<protein>
    <submittedName>
        <fullName evidence="4">Class I SAM-dependent methyltransferase</fullName>
    </submittedName>
</protein>
<evidence type="ECO:0000313" key="4">
    <source>
        <dbReference type="EMBL" id="TWO69486.1"/>
    </source>
</evidence>
<evidence type="ECO:0000256" key="1">
    <source>
        <dbReference type="ARBA" id="ARBA00022603"/>
    </source>
</evidence>
<organism evidence="4 5">
    <name type="scientific">Caenimonas sedimenti</name>
    <dbReference type="NCBI Taxonomy" id="2596921"/>
    <lineage>
        <taxon>Bacteria</taxon>
        <taxon>Pseudomonadati</taxon>
        <taxon>Pseudomonadota</taxon>
        <taxon>Betaproteobacteria</taxon>
        <taxon>Burkholderiales</taxon>
        <taxon>Comamonadaceae</taxon>
        <taxon>Caenimonas</taxon>
    </lineage>
</organism>
<keyword evidence="2 4" id="KW-0808">Transferase</keyword>
<gene>
    <name evidence="4" type="ORF">FN976_19570</name>
</gene>
<dbReference type="InterPro" id="IPR029063">
    <property type="entry name" value="SAM-dependent_MTases_sf"/>
</dbReference>
<dbReference type="PANTHER" id="PTHR43861:SF1">
    <property type="entry name" value="TRANS-ACONITATE 2-METHYLTRANSFERASE"/>
    <property type="match status" value="1"/>
</dbReference>
<reference evidence="4 5" key="1">
    <citation type="submission" date="2019-07" db="EMBL/GenBank/DDBJ databases">
        <title>Caenimonas sedimenti sp. nov., isolated from activated sludge.</title>
        <authorList>
            <person name="Xu J."/>
        </authorList>
    </citation>
    <scope>NUCLEOTIDE SEQUENCE [LARGE SCALE GENOMIC DNA]</scope>
    <source>
        <strain evidence="4 5">HX-9-20</strain>
    </source>
</reference>
<dbReference type="GO" id="GO:0032259">
    <property type="term" value="P:methylation"/>
    <property type="evidence" value="ECO:0007669"/>
    <property type="project" value="UniProtKB-KW"/>
</dbReference>
<accession>A0A562ZMA6</accession>
<dbReference type="GO" id="GO:0008168">
    <property type="term" value="F:methyltransferase activity"/>
    <property type="evidence" value="ECO:0007669"/>
    <property type="project" value="UniProtKB-KW"/>
</dbReference>
<dbReference type="EMBL" id="VOBQ01000015">
    <property type="protein sequence ID" value="TWO69486.1"/>
    <property type="molecule type" value="Genomic_DNA"/>
</dbReference>
<keyword evidence="1 4" id="KW-0489">Methyltransferase</keyword>
<sequence>MNDRLGRIVQRMKIQPDDKVLEIGCGHGIAASLICESLRSGHLVAVDRSAKMIAAATRRNARHVEAGRAEFICADFESVDLGARRFTKILAARVALFERDPRAREALKRLLAPGGRMFIEYDEPAG</sequence>
<dbReference type="PANTHER" id="PTHR43861">
    <property type="entry name" value="TRANS-ACONITATE 2-METHYLTRANSFERASE-RELATED"/>
    <property type="match status" value="1"/>
</dbReference>
<dbReference type="SUPFAM" id="SSF53335">
    <property type="entry name" value="S-adenosyl-L-methionine-dependent methyltransferases"/>
    <property type="match status" value="1"/>
</dbReference>
<feature type="domain" description="Methyltransferase" evidence="3">
    <location>
        <begin position="20"/>
        <end position="115"/>
    </location>
</feature>
<evidence type="ECO:0000256" key="2">
    <source>
        <dbReference type="ARBA" id="ARBA00022679"/>
    </source>
</evidence>
<name>A0A562ZMA6_9BURK</name>
<dbReference type="InterPro" id="IPR041698">
    <property type="entry name" value="Methyltransf_25"/>
</dbReference>
<dbReference type="AlphaFoldDB" id="A0A562ZMA6"/>
<keyword evidence="5" id="KW-1185">Reference proteome</keyword>
<dbReference type="Pfam" id="PF13649">
    <property type="entry name" value="Methyltransf_25"/>
    <property type="match status" value="1"/>
</dbReference>
<dbReference type="CDD" id="cd02440">
    <property type="entry name" value="AdoMet_MTases"/>
    <property type="match status" value="1"/>
</dbReference>
<proteinExistence type="predicted"/>
<dbReference type="Gene3D" id="3.40.50.150">
    <property type="entry name" value="Vaccinia Virus protein VP39"/>
    <property type="match status" value="1"/>
</dbReference>
<evidence type="ECO:0000313" key="5">
    <source>
        <dbReference type="Proteomes" id="UP000318199"/>
    </source>
</evidence>
<dbReference type="Proteomes" id="UP000318199">
    <property type="component" value="Unassembled WGS sequence"/>
</dbReference>
<evidence type="ECO:0000259" key="3">
    <source>
        <dbReference type="Pfam" id="PF13649"/>
    </source>
</evidence>
<dbReference type="RefSeq" id="WP_145894744.1">
    <property type="nucleotide sequence ID" value="NZ_VOBQ01000015.1"/>
</dbReference>
<comment type="caution">
    <text evidence="4">The sequence shown here is derived from an EMBL/GenBank/DDBJ whole genome shotgun (WGS) entry which is preliminary data.</text>
</comment>
<dbReference type="OrthoDB" id="529208at2"/>